<accession>A0ABQ4YXX9</accession>
<name>A0ABQ4YXX9_9ASTR</name>
<dbReference type="Proteomes" id="UP001151760">
    <property type="component" value="Unassembled WGS sequence"/>
</dbReference>
<comment type="caution">
    <text evidence="1">The sequence shown here is derived from an EMBL/GenBank/DDBJ whole genome shotgun (WGS) entry which is preliminary data.</text>
</comment>
<gene>
    <name evidence="1" type="ORF">Tco_0748059</name>
</gene>
<reference evidence="1" key="2">
    <citation type="submission" date="2022-01" db="EMBL/GenBank/DDBJ databases">
        <authorList>
            <person name="Yamashiro T."/>
            <person name="Shiraishi A."/>
            <person name="Satake H."/>
            <person name="Nakayama K."/>
        </authorList>
    </citation>
    <scope>NUCLEOTIDE SEQUENCE</scope>
</reference>
<evidence type="ECO:0008006" key="3">
    <source>
        <dbReference type="Google" id="ProtNLM"/>
    </source>
</evidence>
<dbReference type="EMBL" id="BQNB010010753">
    <property type="protein sequence ID" value="GJS81518.1"/>
    <property type="molecule type" value="Genomic_DNA"/>
</dbReference>
<organism evidence="1 2">
    <name type="scientific">Tanacetum coccineum</name>
    <dbReference type="NCBI Taxonomy" id="301880"/>
    <lineage>
        <taxon>Eukaryota</taxon>
        <taxon>Viridiplantae</taxon>
        <taxon>Streptophyta</taxon>
        <taxon>Embryophyta</taxon>
        <taxon>Tracheophyta</taxon>
        <taxon>Spermatophyta</taxon>
        <taxon>Magnoliopsida</taxon>
        <taxon>eudicotyledons</taxon>
        <taxon>Gunneridae</taxon>
        <taxon>Pentapetalae</taxon>
        <taxon>asterids</taxon>
        <taxon>campanulids</taxon>
        <taxon>Asterales</taxon>
        <taxon>Asteraceae</taxon>
        <taxon>Asteroideae</taxon>
        <taxon>Anthemideae</taxon>
        <taxon>Anthemidinae</taxon>
        <taxon>Tanacetum</taxon>
    </lineage>
</organism>
<keyword evidence="2" id="KW-1185">Reference proteome</keyword>
<evidence type="ECO:0000313" key="1">
    <source>
        <dbReference type="EMBL" id="GJS81518.1"/>
    </source>
</evidence>
<proteinExistence type="predicted"/>
<sequence length="238" mass="27617">MQLNQEIFQKDKSCDNQNALEILKYFENNDLKAQLQAKDTTICMLKEQIKSMRETVKKDKVKQDVDEIETINIELEHSVAKLLSENKLLHKKIEHLKKILKDQFDSIKKTRACSKKHSDSLITQSNSKSMENVDLKSRIQEKVFVITALQNELRRLKGKNVLDDVTTITNATTIALVMFKLDIKPISHRLKNNRDAHEDYLKKTIENTDTIRGLVERTRKQNPSEPLLDSACMFTKHV</sequence>
<evidence type="ECO:0000313" key="2">
    <source>
        <dbReference type="Proteomes" id="UP001151760"/>
    </source>
</evidence>
<protein>
    <recommendedName>
        <fullName evidence="3">Pyruvate, phosphate dikinase regulatory protein, chloroplastic</fullName>
    </recommendedName>
</protein>
<reference evidence="1" key="1">
    <citation type="journal article" date="2022" name="Int. J. Mol. Sci.">
        <title>Draft Genome of Tanacetum Coccineum: Genomic Comparison of Closely Related Tanacetum-Family Plants.</title>
        <authorList>
            <person name="Yamashiro T."/>
            <person name="Shiraishi A."/>
            <person name="Nakayama K."/>
            <person name="Satake H."/>
        </authorList>
    </citation>
    <scope>NUCLEOTIDE SEQUENCE</scope>
</reference>